<organism evidence="2 3">
    <name type="scientific">Mollisia scopiformis</name>
    <name type="common">Conifer needle endophyte fungus</name>
    <name type="synonym">Phialocephala scopiformis</name>
    <dbReference type="NCBI Taxonomy" id="149040"/>
    <lineage>
        <taxon>Eukaryota</taxon>
        <taxon>Fungi</taxon>
        <taxon>Dikarya</taxon>
        <taxon>Ascomycota</taxon>
        <taxon>Pezizomycotina</taxon>
        <taxon>Leotiomycetes</taxon>
        <taxon>Helotiales</taxon>
        <taxon>Mollisiaceae</taxon>
        <taxon>Mollisia</taxon>
    </lineage>
</organism>
<sequence>MKGRNGKGTGHSSPSHLVHSHNPQLNNIRRQKGEVVFIYPSTPPPIVSKNSEYQIHHFTTRTINLKITVNLIHPSSFIPYHRPPFPPAYRATGYHQPIDQLKGHPCIHFVNENSKNALLSPTIAT</sequence>
<dbReference type="RefSeq" id="XP_018071542.1">
    <property type="nucleotide sequence ID" value="XM_018219898.1"/>
</dbReference>
<feature type="region of interest" description="Disordered" evidence="1">
    <location>
        <begin position="1"/>
        <end position="26"/>
    </location>
</feature>
<accession>A0A194XBP3</accession>
<name>A0A194XBP3_MOLSC</name>
<dbReference type="EMBL" id="KQ947415">
    <property type="protein sequence ID" value="KUJ17187.1"/>
    <property type="molecule type" value="Genomic_DNA"/>
</dbReference>
<reference evidence="2 3" key="1">
    <citation type="submission" date="2015-10" db="EMBL/GenBank/DDBJ databases">
        <title>Full genome of DAOMC 229536 Phialocephala scopiformis, a fungal endophyte of spruce producing the potent anti-insectan compound rugulosin.</title>
        <authorList>
            <consortium name="DOE Joint Genome Institute"/>
            <person name="Walker A.K."/>
            <person name="Frasz S.L."/>
            <person name="Seifert K.A."/>
            <person name="Miller J.D."/>
            <person name="Mondo S.J."/>
            <person name="Labutti K."/>
            <person name="Lipzen A."/>
            <person name="Dockter R."/>
            <person name="Kennedy M."/>
            <person name="Grigoriev I.V."/>
            <person name="Spatafora J.W."/>
        </authorList>
    </citation>
    <scope>NUCLEOTIDE SEQUENCE [LARGE SCALE GENOMIC DNA]</scope>
    <source>
        <strain evidence="2 3">CBS 120377</strain>
    </source>
</reference>
<keyword evidence="3" id="KW-1185">Reference proteome</keyword>
<dbReference type="Proteomes" id="UP000070700">
    <property type="component" value="Unassembled WGS sequence"/>
</dbReference>
<evidence type="ECO:0000256" key="1">
    <source>
        <dbReference type="SAM" id="MobiDB-lite"/>
    </source>
</evidence>
<gene>
    <name evidence="2" type="ORF">LY89DRAFT_73426</name>
</gene>
<protein>
    <submittedName>
        <fullName evidence="2">Uncharacterized protein</fullName>
    </submittedName>
</protein>
<evidence type="ECO:0000313" key="3">
    <source>
        <dbReference type="Proteomes" id="UP000070700"/>
    </source>
</evidence>
<dbReference type="KEGG" id="psco:LY89DRAFT_73426"/>
<proteinExistence type="predicted"/>
<evidence type="ECO:0000313" key="2">
    <source>
        <dbReference type="EMBL" id="KUJ17187.1"/>
    </source>
</evidence>
<dbReference type="AlphaFoldDB" id="A0A194XBP3"/>
<dbReference type="InParanoid" id="A0A194XBP3"/>
<feature type="compositionally biased region" description="Polar residues" evidence="1">
    <location>
        <begin position="10"/>
        <end position="26"/>
    </location>
</feature>
<dbReference type="GeneID" id="28829624"/>